<comment type="caution">
    <text evidence="6">The sequence shown here is derived from an EMBL/GenBank/DDBJ whole genome shotgun (WGS) entry which is preliminary data.</text>
</comment>
<dbReference type="RefSeq" id="WP_094926306.1">
    <property type="nucleotide sequence ID" value="NZ_NPIA01000009.1"/>
</dbReference>
<dbReference type="InterPro" id="IPR036388">
    <property type="entry name" value="WH-like_DNA-bd_sf"/>
</dbReference>
<dbReference type="InterPro" id="IPR036390">
    <property type="entry name" value="WH_DNA-bd_sf"/>
</dbReference>
<dbReference type="EMBL" id="NPIA01000009">
    <property type="protein sequence ID" value="OZM56033.1"/>
    <property type="molecule type" value="Genomic_DNA"/>
</dbReference>
<dbReference type="Gene3D" id="3.40.50.1360">
    <property type="match status" value="1"/>
</dbReference>
<keyword evidence="4" id="KW-0804">Transcription</keyword>
<dbReference type="GO" id="GO:0003700">
    <property type="term" value="F:DNA-binding transcription factor activity"/>
    <property type="evidence" value="ECO:0007669"/>
    <property type="project" value="InterPro"/>
</dbReference>
<evidence type="ECO:0000256" key="1">
    <source>
        <dbReference type="ARBA" id="ARBA00010466"/>
    </source>
</evidence>
<gene>
    <name evidence="6" type="ORF">CIB95_14430</name>
</gene>
<reference evidence="6 7" key="2">
    <citation type="submission" date="2017-09" db="EMBL/GenBank/DDBJ databases">
        <title>Bacillus patelloidae sp. nov., isolated from the intestinal tract of a marine limpet.</title>
        <authorList>
            <person name="Liu R."/>
            <person name="Dong C."/>
            <person name="Shao Z."/>
        </authorList>
    </citation>
    <scope>NUCLEOTIDE SEQUENCE [LARGE SCALE GENOMIC DNA]</scope>
    <source>
        <strain evidence="6 7">SA5d-4</strain>
    </source>
</reference>
<name>A0A263BQQ4_9BACI</name>
<evidence type="ECO:0000313" key="7">
    <source>
        <dbReference type="Proteomes" id="UP000217083"/>
    </source>
</evidence>
<evidence type="ECO:0000313" key="6">
    <source>
        <dbReference type="EMBL" id="OZM56033.1"/>
    </source>
</evidence>
<reference evidence="7" key="1">
    <citation type="submission" date="2017-08" db="EMBL/GenBank/DDBJ databases">
        <authorList>
            <person name="Huang Z."/>
        </authorList>
    </citation>
    <scope>NUCLEOTIDE SEQUENCE [LARGE SCALE GENOMIC DNA]</scope>
    <source>
        <strain evidence="7">SA5d-4</strain>
    </source>
</reference>
<dbReference type="SUPFAM" id="SSF46785">
    <property type="entry name" value="Winged helix' DNA-binding domain"/>
    <property type="match status" value="1"/>
</dbReference>
<evidence type="ECO:0000259" key="5">
    <source>
        <dbReference type="PROSITE" id="PS51000"/>
    </source>
</evidence>
<dbReference type="InterPro" id="IPR007324">
    <property type="entry name" value="Sugar-bd_dom_put"/>
</dbReference>
<dbReference type="Pfam" id="PF21715">
    <property type="entry name" value="CggR_N"/>
    <property type="match status" value="1"/>
</dbReference>
<dbReference type="InterPro" id="IPR051054">
    <property type="entry name" value="SorC_transcr_regulators"/>
</dbReference>
<dbReference type="Gene3D" id="1.10.10.10">
    <property type="entry name" value="Winged helix-like DNA-binding domain superfamily/Winged helix DNA-binding domain"/>
    <property type="match status" value="1"/>
</dbReference>
<dbReference type="PROSITE" id="PS51000">
    <property type="entry name" value="HTH_DEOR_2"/>
    <property type="match status" value="1"/>
</dbReference>
<feature type="domain" description="HTH deoR-type" evidence="5">
    <location>
        <begin position="17"/>
        <end position="72"/>
    </location>
</feature>
<sequence length="339" mass="37811">MKLFSAIEKLLPEHIGTLYRRHQLLKYIRSMQPVGRRSLAQKLDITERILRKDVEMLRDEGLIKIAPSGMTMTETGKEVLYVFEQIIKEQTGIIGLENRLKDKLNVKEVNIVEGDCDESDEVKIELGEAAAKALMRSLKEENIIAVTGGTTLGNVSKMVKPDPKHRKMVFVPARGGLGERVEFEANTICSQMANGAESEYHLLHVPDEVSDETYDMLIKEKHVKEILSLIQSSTIIIHGIGDAKKMAKRRKASDETIEILEKQDAVGEAFGYYFDGNGDVIHRINTFGIQLDDLTKEKRVITVAGGSSKVAAIQAYIKMGYTDVLVIDEGVATQLLALK</sequence>
<keyword evidence="2" id="KW-0805">Transcription regulation</keyword>
<evidence type="ECO:0000256" key="2">
    <source>
        <dbReference type="ARBA" id="ARBA00023015"/>
    </source>
</evidence>
<dbReference type="GO" id="GO:0030246">
    <property type="term" value="F:carbohydrate binding"/>
    <property type="evidence" value="ECO:0007669"/>
    <property type="project" value="InterPro"/>
</dbReference>
<dbReference type="GO" id="GO:0003677">
    <property type="term" value="F:DNA binding"/>
    <property type="evidence" value="ECO:0007669"/>
    <property type="project" value="UniProtKB-KW"/>
</dbReference>
<dbReference type="AlphaFoldDB" id="A0A263BQQ4"/>
<dbReference type="InterPro" id="IPR048715">
    <property type="entry name" value="CggR_N"/>
</dbReference>
<evidence type="ECO:0000256" key="4">
    <source>
        <dbReference type="ARBA" id="ARBA00023163"/>
    </source>
</evidence>
<dbReference type="InterPro" id="IPR037171">
    <property type="entry name" value="NagB/RpiA_transferase-like"/>
</dbReference>
<dbReference type="SUPFAM" id="SSF100950">
    <property type="entry name" value="NagB/RpiA/CoA transferase-like"/>
    <property type="match status" value="1"/>
</dbReference>
<keyword evidence="3" id="KW-0238">DNA-binding</keyword>
<accession>A0A263BQQ4</accession>
<dbReference type="Proteomes" id="UP000217083">
    <property type="component" value="Unassembled WGS sequence"/>
</dbReference>
<protein>
    <recommendedName>
        <fullName evidence="5">HTH deoR-type domain-containing protein</fullName>
    </recommendedName>
</protein>
<proteinExistence type="inferred from homology"/>
<dbReference type="InterPro" id="IPR001034">
    <property type="entry name" value="DeoR_HTH"/>
</dbReference>
<dbReference type="PANTHER" id="PTHR34294:SF5">
    <property type="entry name" value="CENTRAL GLYCOLYTIC GENES REGULATOR"/>
    <property type="match status" value="1"/>
</dbReference>
<dbReference type="PANTHER" id="PTHR34294">
    <property type="entry name" value="TRANSCRIPTIONAL REGULATOR-RELATED"/>
    <property type="match status" value="1"/>
</dbReference>
<keyword evidence="7" id="KW-1185">Reference proteome</keyword>
<organism evidence="6 7">
    <name type="scientific">Lottiidibacillus patelloidae</name>
    <dbReference type="NCBI Taxonomy" id="2670334"/>
    <lineage>
        <taxon>Bacteria</taxon>
        <taxon>Bacillati</taxon>
        <taxon>Bacillota</taxon>
        <taxon>Bacilli</taxon>
        <taxon>Bacillales</taxon>
        <taxon>Bacillaceae</taxon>
        <taxon>Lottiidibacillus</taxon>
    </lineage>
</organism>
<dbReference type="Pfam" id="PF04198">
    <property type="entry name" value="Sugar-bind"/>
    <property type="match status" value="1"/>
</dbReference>
<comment type="similarity">
    <text evidence="1">Belongs to the SorC transcriptional regulatory family.</text>
</comment>
<evidence type="ECO:0000256" key="3">
    <source>
        <dbReference type="ARBA" id="ARBA00023125"/>
    </source>
</evidence>